<dbReference type="Proteomes" id="UP000307574">
    <property type="component" value="Unassembled WGS sequence"/>
</dbReference>
<keyword evidence="1" id="KW-1133">Transmembrane helix</keyword>
<sequence length="59" mass="6847">MTIFDLIVTLIVGFITAFPLCRVAKNQGFKADWWVMLVLVLMPVLQIPYLYWIAFKKGN</sequence>
<dbReference type="AlphaFoldDB" id="A0A4U1ZE83"/>
<evidence type="ECO:0000313" key="3">
    <source>
        <dbReference type="Proteomes" id="UP000307574"/>
    </source>
</evidence>
<comment type="caution">
    <text evidence="2">The sequence shown here is derived from an EMBL/GenBank/DDBJ whole genome shotgun (WGS) entry which is preliminary data.</text>
</comment>
<accession>A0A4U1ZE83</accession>
<organism evidence="2 3">
    <name type="scientific">Vibrio kanaloae</name>
    <dbReference type="NCBI Taxonomy" id="170673"/>
    <lineage>
        <taxon>Bacteria</taxon>
        <taxon>Pseudomonadati</taxon>
        <taxon>Pseudomonadota</taxon>
        <taxon>Gammaproteobacteria</taxon>
        <taxon>Vibrionales</taxon>
        <taxon>Vibrionaceae</taxon>
        <taxon>Vibrio</taxon>
    </lineage>
</organism>
<reference evidence="2 3" key="1">
    <citation type="submission" date="2019-04" db="EMBL/GenBank/DDBJ databases">
        <title>A reverse ecology approach based on a biological definition of microbial populations.</title>
        <authorList>
            <person name="Arevalo P."/>
            <person name="Vaninsberghe D."/>
            <person name="Elsherbini J."/>
            <person name="Gore J."/>
            <person name="Polz M."/>
        </authorList>
    </citation>
    <scope>NUCLEOTIDE SEQUENCE [LARGE SCALE GENOMIC DNA]</scope>
    <source>
        <strain evidence="2 3">10N.261.46.F4</strain>
    </source>
</reference>
<dbReference type="EMBL" id="SYUV01000044">
    <property type="protein sequence ID" value="TKF30767.1"/>
    <property type="molecule type" value="Genomic_DNA"/>
</dbReference>
<dbReference type="RefSeq" id="WP_136980559.1">
    <property type="nucleotide sequence ID" value="NZ_SYUV01000044.1"/>
</dbReference>
<feature type="transmembrane region" description="Helical" evidence="1">
    <location>
        <begin position="33"/>
        <end position="54"/>
    </location>
</feature>
<evidence type="ECO:0000313" key="2">
    <source>
        <dbReference type="EMBL" id="TKF30767.1"/>
    </source>
</evidence>
<protein>
    <submittedName>
        <fullName evidence="2">Uncharacterized protein</fullName>
    </submittedName>
</protein>
<evidence type="ECO:0000256" key="1">
    <source>
        <dbReference type="SAM" id="Phobius"/>
    </source>
</evidence>
<keyword evidence="1" id="KW-0472">Membrane</keyword>
<proteinExistence type="predicted"/>
<keyword evidence="1" id="KW-0812">Transmembrane</keyword>
<gene>
    <name evidence="2" type="ORF">FCV50_13250</name>
</gene>
<name>A0A4U1ZE83_9VIBR</name>